<proteinExistence type="predicted"/>
<keyword evidence="3" id="KW-1185">Reference proteome</keyword>
<feature type="compositionally biased region" description="Pro residues" evidence="1">
    <location>
        <begin position="271"/>
        <end position="285"/>
    </location>
</feature>
<dbReference type="PANTHER" id="PTHR22708:SF0">
    <property type="entry name" value="LEUCINE-RICH REPEAT-CONTAINING PROTEIN 56"/>
    <property type="match status" value="1"/>
</dbReference>
<reference evidence="2 3" key="1">
    <citation type="submission" date="2009-11" db="EMBL/GenBank/DDBJ databases">
        <title>Annotation of Allomyces macrogynus ATCC 38327.</title>
        <authorList>
            <consortium name="The Broad Institute Genome Sequencing Platform"/>
            <person name="Russ C."/>
            <person name="Cuomo C."/>
            <person name="Burger G."/>
            <person name="Gray M.W."/>
            <person name="Holland P.W.H."/>
            <person name="King N."/>
            <person name="Lang F.B.F."/>
            <person name="Roger A.J."/>
            <person name="Ruiz-Trillo I."/>
            <person name="Young S.K."/>
            <person name="Zeng Q."/>
            <person name="Gargeya S."/>
            <person name="Fitzgerald M."/>
            <person name="Haas B."/>
            <person name="Abouelleil A."/>
            <person name="Alvarado L."/>
            <person name="Arachchi H.M."/>
            <person name="Berlin A."/>
            <person name="Chapman S.B."/>
            <person name="Gearin G."/>
            <person name="Goldberg J."/>
            <person name="Griggs A."/>
            <person name="Gujja S."/>
            <person name="Hansen M."/>
            <person name="Heiman D."/>
            <person name="Howarth C."/>
            <person name="Larimer J."/>
            <person name="Lui A."/>
            <person name="MacDonald P.J.P."/>
            <person name="McCowen C."/>
            <person name="Montmayeur A."/>
            <person name="Murphy C."/>
            <person name="Neiman D."/>
            <person name="Pearson M."/>
            <person name="Priest M."/>
            <person name="Roberts A."/>
            <person name="Saif S."/>
            <person name="Shea T."/>
            <person name="Sisk P."/>
            <person name="Stolte C."/>
            <person name="Sykes S."/>
            <person name="Wortman J."/>
            <person name="Nusbaum C."/>
            <person name="Birren B."/>
        </authorList>
    </citation>
    <scope>NUCLEOTIDE SEQUENCE [LARGE SCALE GENOMIC DNA]</scope>
    <source>
        <strain evidence="2 3">ATCC 38327</strain>
    </source>
</reference>
<feature type="compositionally biased region" description="Low complexity" evidence="1">
    <location>
        <begin position="322"/>
        <end position="334"/>
    </location>
</feature>
<name>A0A0L0TC05_ALLM3</name>
<feature type="compositionally biased region" description="Pro residues" evidence="1">
    <location>
        <begin position="344"/>
        <end position="355"/>
    </location>
</feature>
<dbReference type="InterPro" id="IPR001611">
    <property type="entry name" value="Leu-rich_rpt"/>
</dbReference>
<dbReference type="Pfam" id="PF14580">
    <property type="entry name" value="LRR_9"/>
    <property type="match status" value="1"/>
</dbReference>
<dbReference type="Gene3D" id="3.80.10.10">
    <property type="entry name" value="Ribonuclease Inhibitor"/>
    <property type="match status" value="1"/>
</dbReference>
<dbReference type="PANTHER" id="PTHR22708">
    <property type="entry name" value="LEUCINE-RICH REPEAT-CONTAINING PROTEIN 56"/>
    <property type="match status" value="1"/>
</dbReference>
<feature type="compositionally biased region" description="Pro residues" evidence="1">
    <location>
        <begin position="463"/>
        <end position="474"/>
    </location>
</feature>
<dbReference type="SUPFAM" id="SSF52058">
    <property type="entry name" value="L domain-like"/>
    <property type="match status" value="1"/>
</dbReference>
<dbReference type="OrthoDB" id="676979at2759"/>
<feature type="region of interest" description="Disordered" evidence="1">
    <location>
        <begin position="430"/>
        <end position="564"/>
    </location>
</feature>
<dbReference type="Proteomes" id="UP000054350">
    <property type="component" value="Unassembled WGS sequence"/>
</dbReference>
<dbReference type="eggNOG" id="KOG0531">
    <property type="taxonomic scope" value="Eukaryota"/>
</dbReference>
<feature type="region of interest" description="Disordered" evidence="1">
    <location>
        <begin position="264"/>
        <end position="417"/>
    </location>
</feature>
<dbReference type="VEuPathDB" id="FungiDB:AMAG_16832"/>
<feature type="compositionally biased region" description="Low complexity" evidence="1">
    <location>
        <begin position="286"/>
        <end position="306"/>
    </location>
</feature>
<evidence type="ECO:0000313" key="2">
    <source>
        <dbReference type="EMBL" id="KNE72348.1"/>
    </source>
</evidence>
<dbReference type="OMA" id="YHEPEVW"/>
<feature type="compositionally biased region" description="Pro residues" evidence="1">
    <location>
        <begin position="380"/>
        <end position="389"/>
    </location>
</feature>
<gene>
    <name evidence="2" type="ORF">AMAG_16832</name>
</gene>
<dbReference type="AlphaFoldDB" id="A0A0L0TC05"/>
<dbReference type="InterPro" id="IPR040091">
    <property type="entry name" value="LRRC56"/>
</dbReference>
<dbReference type="PROSITE" id="PS51450">
    <property type="entry name" value="LRR"/>
    <property type="match status" value="2"/>
</dbReference>
<sequence length="564" mass="57647">MIEYFQRAKAQCDDLTRVAALSLTIDTTHMSASAVGRLVPSLRSLSLRGRVPTIRDLGTHFSLLTTLHLPSCNLADLDGIHAFPALIDLNVAHNRITDVSPLSLAESLVVLDVGHNKLTDWTQIEELALLATLRDLTVAGNPVVAATAAPRDRVLAILPHLRSLDGVAVTLIALYGGEASVALHESNGIGVAGTALTESVPAPSPTSEIQRLALDRLLHAIATPVPPTATVAPVSFAAPAERSSVASTSPAAAVASAPPAVVPAARSSTAPIPPAPTAAPAPPAVAPVARSLSPPSPPIRASRSVSPPLPPPSGPVPPGAPVRPSAAAVPAPVAARRRTRSPSLPLPTSPTPLPPAHDSEETDDDRAARHWLLSLEVHGHPPPPPPPPLSTGLAARRSPRRPASGISSRTMLPPLAAHPDSPVVAVAMGDSPRSARPVSPLAVGERTSSPTAVAGLTRIARPGPSPPLPAPPPADTHAHAHGRRRHSVQVVAAAGVTELDPAHSRTRRVSLPPPVDGPGAAGAWHGGQGSLVLAPRTASPPADDGVSDRDRGLGTVRPGVLFTA</sequence>
<accession>A0A0L0TC05</accession>
<feature type="compositionally biased region" description="Pro residues" evidence="1">
    <location>
        <begin position="307"/>
        <end position="321"/>
    </location>
</feature>
<evidence type="ECO:0000313" key="3">
    <source>
        <dbReference type="Proteomes" id="UP000054350"/>
    </source>
</evidence>
<evidence type="ECO:0000256" key="1">
    <source>
        <dbReference type="SAM" id="MobiDB-lite"/>
    </source>
</evidence>
<evidence type="ECO:0008006" key="4">
    <source>
        <dbReference type="Google" id="ProtNLM"/>
    </source>
</evidence>
<reference evidence="3" key="2">
    <citation type="submission" date="2009-11" db="EMBL/GenBank/DDBJ databases">
        <title>The Genome Sequence of Allomyces macrogynus strain ATCC 38327.</title>
        <authorList>
            <consortium name="The Broad Institute Genome Sequencing Platform"/>
            <person name="Russ C."/>
            <person name="Cuomo C."/>
            <person name="Shea T."/>
            <person name="Young S.K."/>
            <person name="Zeng Q."/>
            <person name="Koehrsen M."/>
            <person name="Haas B."/>
            <person name="Borodovsky M."/>
            <person name="Guigo R."/>
            <person name="Alvarado L."/>
            <person name="Berlin A."/>
            <person name="Borenstein D."/>
            <person name="Chen Z."/>
            <person name="Engels R."/>
            <person name="Freedman E."/>
            <person name="Gellesch M."/>
            <person name="Goldberg J."/>
            <person name="Griggs A."/>
            <person name="Gujja S."/>
            <person name="Heiman D."/>
            <person name="Hepburn T."/>
            <person name="Howarth C."/>
            <person name="Jen D."/>
            <person name="Larson L."/>
            <person name="Lewis B."/>
            <person name="Mehta T."/>
            <person name="Park D."/>
            <person name="Pearson M."/>
            <person name="Roberts A."/>
            <person name="Saif S."/>
            <person name="Shenoy N."/>
            <person name="Sisk P."/>
            <person name="Stolte C."/>
            <person name="Sykes S."/>
            <person name="Walk T."/>
            <person name="White J."/>
            <person name="Yandava C."/>
            <person name="Burger G."/>
            <person name="Gray M.W."/>
            <person name="Holland P.W.H."/>
            <person name="King N."/>
            <person name="Lang F.B.F."/>
            <person name="Roger A.J."/>
            <person name="Ruiz-Trillo I."/>
            <person name="Lander E."/>
            <person name="Nusbaum C."/>
        </authorList>
    </citation>
    <scope>NUCLEOTIDE SEQUENCE [LARGE SCALE GENOMIC DNA]</scope>
    <source>
        <strain evidence="3">ATCC 38327</strain>
    </source>
</reference>
<organism evidence="2 3">
    <name type="scientific">Allomyces macrogynus (strain ATCC 38327)</name>
    <name type="common">Allomyces javanicus var. macrogynus</name>
    <dbReference type="NCBI Taxonomy" id="578462"/>
    <lineage>
        <taxon>Eukaryota</taxon>
        <taxon>Fungi</taxon>
        <taxon>Fungi incertae sedis</taxon>
        <taxon>Blastocladiomycota</taxon>
        <taxon>Blastocladiomycetes</taxon>
        <taxon>Blastocladiales</taxon>
        <taxon>Blastocladiaceae</taxon>
        <taxon>Allomyces</taxon>
    </lineage>
</organism>
<dbReference type="EMBL" id="GG745379">
    <property type="protein sequence ID" value="KNE72348.1"/>
    <property type="molecule type" value="Genomic_DNA"/>
</dbReference>
<protein>
    <recommendedName>
        <fullName evidence="4">U2A'/phosphoprotein 32 family A C-terminal domain-containing protein</fullName>
    </recommendedName>
</protein>
<dbReference type="InterPro" id="IPR032675">
    <property type="entry name" value="LRR_dom_sf"/>
</dbReference>
<dbReference type="STRING" id="578462.A0A0L0TC05"/>